<accession>A0ABP0VTI4</accession>
<feature type="non-terminal residue" evidence="1">
    <location>
        <position position="82"/>
    </location>
</feature>
<protein>
    <submittedName>
        <fullName evidence="1">Uncharacterized protein</fullName>
    </submittedName>
</protein>
<proteinExistence type="predicted"/>
<feature type="non-terminal residue" evidence="1">
    <location>
        <position position="1"/>
    </location>
</feature>
<evidence type="ECO:0000313" key="2">
    <source>
        <dbReference type="Proteomes" id="UP001497444"/>
    </source>
</evidence>
<name>A0ABP0VTI4_9BRYO</name>
<sequence length="82" mass="9044">MQWTPPSTIVCNESSFCVTKPICLFCCFSCCFFFQLKGGGTVGNALTLLQDWGSTPGSSPRSMQGTWISRIRGHRSLYGSRI</sequence>
<keyword evidence="2" id="KW-1185">Reference proteome</keyword>
<dbReference type="EMBL" id="OZ020105">
    <property type="protein sequence ID" value="CAK9257126.1"/>
    <property type="molecule type" value="Genomic_DNA"/>
</dbReference>
<organism evidence="1 2">
    <name type="scientific">Sphagnum jensenii</name>
    <dbReference type="NCBI Taxonomy" id="128206"/>
    <lineage>
        <taxon>Eukaryota</taxon>
        <taxon>Viridiplantae</taxon>
        <taxon>Streptophyta</taxon>
        <taxon>Embryophyta</taxon>
        <taxon>Bryophyta</taxon>
        <taxon>Sphagnophytina</taxon>
        <taxon>Sphagnopsida</taxon>
        <taxon>Sphagnales</taxon>
        <taxon>Sphagnaceae</taxon>
        <taxon>Sphagnum</taxon>
    </lineage>
</organism>
<evidence type="ECO:0000313" key="1">
    <source>
        <dbReference type="EMBL" id="CAK9257126.1"/>
    </source>
</evidence>
<dbReference type="Proteomes" id="UP001497444">
    <property type="component" value="Chromosome 10"/>
</dbReference>
<reference evidence="1" key="1">
    <citation type="submission" date="2024-02" db="EMBL/GenBank/DDBJ databases">
        <authorList>
            <consortium name="ELIXIR-Norway"/>
            <consortium name="Elixir Norway"/>
        </authorList>
    </citation>
    <scope>NUCLEOTIDE SEQUENCE</scope>
</reference>
<gene>
    <name evidence="1" type="ORF">CSSPJE1EN1_LOCUS2604</name>
</gene>